<dbReference type="InterPro" id="IPR044855">
    <property type="entry name" value="CoA-Trfase_III_dom3_sf"/>
</dbReference>
<evidence type="ECO:0000313" key="5">
    <source>
        <dbReference type="Proteomes" id="UP000278036"/>
    </source>
</evidence>
<keyword evidence="4" id="KW-1185">Reference proteome</keyword>
<dbReference type="InterPro" id="IPR003673">
    <property type="entry name" value="CoA-Trfase_fam_III"/>
</dbReference>
<dbReference type="EMBL" id="RAQU01000010">
    <property type="protein sequence ID" value="RKK05770.1"/>
    <property type="molecule type" value="Genomic_DNA"/>
</dbReference>
<dbReference type="Proteomes" id="UP000274097">
    <property type="component" value="Unassembled WGS sequence"/>
</dbReference>
<dbReference type="AlphaFoldDB" id="A0A3A9JHC2"/>
<evidence type="ECO:0000313" key="2">
    <source>
        <dbReference type="EMBL" id="RKK05770.1"/>
    </source>
</evidence>
<evidence type="ECO:0000313" key="4">
    <source>
        <dbReference type="Proteomes" id="UP000274097"/>
    </source>
</evidence>
<dbReference type="PANTHER" id="PTHR48228">
    <property type="entry name" value="SUCCINYL-COA--D-CITRAMALATE COA-TRANSFERASE"/>
    <property type="match status" value="1"/>
</dbReference>
<evidence type="ECO:0000313" key="3">
    <source>
        <dbReference type="EMBL" id="RMI24984.1"/>
    </source>
</evidence>
<proteinExistence type="predicted"/>
<dbReference type="GO" id="GO:0016740">
    <property type="term" value="F:transferase activity"/>
    <property type="evidence" value="ECO:0007669"/>
    <property type="project" value="UniProtKB-KW"/>
</dbReference>
<dbReference type="Pfam" id="PF02515">
    <property type="entry name" value="CoA_transf_3"/>
    <property type="match status" value="1"/>
</dbReference>
<comment type="caution">
    <text evidence="2">The sequence shown here is derived from an EMBL/GenBank/DDBJ whole genome shotgun (WGS) entry which is preliminary data.</text>
</comment>
<dbReference type="InParanoid" id="A0A3A9JHC2"/>
<dbReference type="EMBL" id="RFLX01000006">
    <property type="protein sequence ID" value="RMI24984.1"/>
    <property type="molecule type" value="Genomic_DNA"/>
</dbReference>
<dbReference type="SUPFAM" id="SSF89796">
    <property type="entry name" value="CoA-transferase family III (CaiB/BaiF)"/>
    <property type="match status" value="1"/>
</dbReference>
<sequence length="401" mass="43553">MTEQDQPLSGVRVLDIATFIAAPFCGTIMGDFGAEVIKIEHPRDGDPMRKFGTPTEAGDTLAWLSEARNKRCMTLDLRAPEGAELFKKLVAESDVVIENFRPGTLEKWGLGWDVLHAINPKMVMLRISAYGQTGPMRGKPGFARIAHGFAGLSYLAGEPGRPPVVPGSTSLADYMSGVWGAVGVMMALRQAEKTGRGQVVDIGLYESVFRLLDEIAPAFARHGLVRERMGADVPQVVPHGHWQTRDGRWIALACTSEKIFARLCEVMGKPELAAPDALGPTKNRLARREETNQLVADWVGSLDFEELMRLTDEAGVPCGPINSIADIFTDPQFEARGNLQTVQDPRVGEIVLPAGVPTLSETPPVLRHAGRAKSADTDDILREILDMSAQDVARLRAGGVI</sequence>
<dbReference type="Gene3D" id="3.30.1540.10">
    <property type="entry name" value="formyl-coa transferase, domain 3"/>
    <property type="match status" value="1"/>
</dbReference>
<dbReference type="InterPro" id="IPR023606">
    <property type="entry name" value="CoA-Trfase_III_dom_1_sf"/>
</dbReference>
<dbReference type="OrthoDB" id="7457784at2"/>
<dbReference type="RefSeq" id="WP_120636789.1">
    <property type="nucleotide sequence ID" value="NZ_RAQU01000010.1"/>
</dbReference>
<dbReference type="Proteomes" id="UP000278036">
    <property type="component" value="Unassembled WGS sequence"/>
</dbReference>
<protein>
    <submittedName>
        <fullName evidence="2">CoA transferase</fullName>
    </submittedName>
</protein>
<keyword evidence="1 2" id="KW-0808">Transferase</keyword>
<organism evidence="2 5">
    <name type="scientific">Teichococcus wenyumeiae</name>
    <dbReference type="NCBI Taxonomy" id="2478470"/>
    <lineage>
        <taxon>Bacteria</taxon>
        <taxon>Pseudomonadati</taxon>
        <taxon>Pseudomonadota</taxon>
        <taxon>Alphaproteobacteria</taxon>
        <taxon>Acetobacterales</taxon>
        <taxon>Roseomonadaceae</taxon>
        <taxon>Roseomonas</taxon>
    </lineage>
</organism>
<dbReference type="PANTHER" id="PTHR48228:SF6">
    <property type="entry name" value="L-CARNITINE COA-TRANSFERASE"/>
    <property type="match status" value="1"/>
</dbReference>
<dbReference type="InterPro" id="IPR050509">
    <property type="entry name" value="CoA-transferase_III"/>
</dbReference>
<gene>
    <name evidence="2" type="ORF">D6Z83_02685</name>
    <name evidence="3" type="ORF">EBE87_10185</name>
</gene>
<evidence type="ECO:0000256" key="1">
    <source>
        <dbReference type="ARBA" id="ARBA00022679"/>
    </source>
</evidence>
<name>A0A3A9JHC2_9PROT</name>
<dbReference type="Gene3D" id="3.40.50.10540">
    <property type="entry name" value="Crotonobetainyl-coa:carnitine coa-transferase, domain 1"/>
    <property type="match status" value="1"/>
</dbReference>
<accession>A0A3A9JHC2</accession>
<reference evidence="2 5" key="1">
    <citation type="submission" date="2018-09" db="EMBL/GenBank/DDBJ databases">
        <title>Roseomonas sp. nov., isolated from feces of Tibetan antelopes in the Qinghai-Tibet plateau, China.</title>
        <authorList>
            <person name="Tian Z."/>
        </authorList>
    </citation>
    <scope>NUCLEOTIDE SEQUENCE [LARGE SCALE GENOMIC DNA]</scope>
    <source>
        <strain evidence="3 4">Z23</strain>
        <strain evidence="2 5">Z24</strain>
    </source>
</reference>